<evidence type="ECO:0000256" key="1">
    <source>
        <dbReference type="SAM" id="Phobius"/>
    </source>
</evidence>
<evidence type="ECO:0000313" key="3">
    <source>
        <dbReference type="Proteomes" id="UP000422822"/>
    </source>
</evidence>
<keyword evidence="3" id="KW-1185">Reference proteome</keyword>
<dbReference type="RefSeq" id="WP_158406635.1">
    <property type="nucleotide sequence ID" value="NZ_CP033455.1"/>
</dbReference>
<keyword evidence="1" id="KW-0472">Membrane</keyword>
<proteinExistence type="predicted"/>
<keyword evidence="1" id="KW-1133">Transmembrane helix</keyword>
<accession>A0AAE6QA58</accession>
<sequence>MHFIEYASTEGLILMWSILSILILCAILHFIQVCINVSQQQASHVDSQAQLRMENKLLKYIEHCSNGIYTLSKALLTNTGTKPEPGLAQRNMSTSTDDLKYYTQLQNSGHNLSNTKVSNCSAQMQHETQQNINC</sequence>
<protein>
    <submittedName>
        <fullName evidence="2">Uncharacterized protein</fullName>
    </submittedName>
</protein>
<keyword evidence="1" id="KW-0812">Transmembrane</keyword>
<name>A0AAE6QA58_EHRRU</name>
<evidence type="ECO:0000313" key="2">
    <source>
        <dbReference type="EMBL" id="QGR03454.1"/>
    </source>
</evidence>
<dbReference type="Proteomes" id="UP000422822">
    <property type="component" value="Chromosome"/>
</dbReference>
<dbReference type="AlphaFoldDB" id="A0AAE6QA58"/>
<reference evidence="2 3" key="1">
    <citation type="submission" date="2018-10" db="EMBL/GenBank/DDBJ databases">
        <title>Propagation and draft genome sequences of three atypical Erhlichia ruminantium isolates.</title>
        <authorList>
            <person name="Liebenberg J."/>
            <person name="Steyn H."/>
            <person name="Josemans A."/>
            <person name="Zweygarth E."/>
        </authorList>
    </citation>
    <scope>NUCLEOTIDE SEQUENCE [LARGE SCALE GENOMIC DNA]</scope>
    <source>
        <strain evidence="2 3">Omatjenne</strain>
    </source>
</reference>
<feature type="transmembrane region" description="Helical" evidence="1">
    <location>
        <begin position="12"/>
        <end position="31"/>
    </location>
</feature>
<dbReference type="EMBL" id="CP033455">
    <property type="protein sequence ID" value="QGR03454.1"/>
    <property type="molecule type" value="Genomic_DNA"/>
</dbReference>
<gene>
    <name evidence="2" type="ORF">EDL80_02625</name>
</gene>
<organism evidence="2 3">
    <name type="scientific">Ehrlichia ruminantium</name>
    <name type="common">heartwater rickettsia</name>
    <name type="synonym">Cowdria ruminantium</name>
    <dbReference type="NCBI Taxonomy" id="779"/>
    <lineage>
        <taxon>Bacteria</taxon>
        <taxon>Pseudomonadati</taxon>
        <taxon>Pseudomonadota</taxon>
        <taxon>Alphaproteobacteria</taxon>
        <taxon>Rickettsiales</taxon>
        <taxon>Anaplasmataceae</taxon>
        <taxon>Ehrlichia</taxon>
    </lineage>
</organism>